<dbReference type="Proteomes" id="UP000823630">
    <property type="component" value="Unassembled WGS sequence"/>
</dbReference>
<dbReference type="PANTHER" id="PTHR13420">
    <property type="entry name" value="UPF0235 PROTEIN C15ORF40"/>
    <property type="match status" value="1"/>
</dbReference>
<evidence type="ECO:0000256" key="1">
    <source>
        <dbReference type="ARBA" id="ARBA00010364"/>
    </source>
</evidence>
<proteinExistence type="inferred from homology"/>
<dbReference type="SUPFAM" id="SSF69786">
    <property type="entry name" value="YggU-like"/>
    <property type="match status" value="1"/>
</dbReference>
<sequence length="78" mass="8647">MIDSKQTFNIRVVPRARLNKIVDDGCGNLRVYTTAAPTDGAANTAVVKLLSEYWDVPKTRIKILRGATSRTKVIQICN</sequence>
<gene>
    <name evidence="3" type="ORF">IAC69_00715</name>
</gene>
<dbReference type="InterPro" id="IPR036591">
    <property type="entry name" value="YggU-like_sf"/>
</dbReference>
<evidence type="ECO:0000313" key="4">
    <source>
        <dbReference type="Proteomes" id="UP000823630"/>
    </source>
</evidence>
<comment type="similarity">
    <text evidence="1 2">Belongs to the UPF0235 family.</text>
</comment>
<dbReference type="InterPro" id="IPR003746">
    <property type="entry name" value="DUF167"/>
</dbReference>
<organism evidence="3 4">
    <name type="scientific">Candidatus Enterousia avistercoris</name>
    <dbReference type="NCBI Taxonomy" id="2840788"/>
    <lineage>
        <taxon>Bacteria</taxon>
        <taxon>Pseudomonadati</taxon>
        <taxon>Pseudomonadota</taxon>
        <taxon>Alphaproteobacteria</taxon>
        <taxon>Candidatus Enterousia</taxon>
    </lineage>
</organism>
<comment type="caution">
    <text evidence="3">The sequence shown here is derived from an EMBL/GenBank/DDBJ whole genome shotgun (WGS) entry which is preliminary data.</text>
</comment>
<name>A0A9D9GTY5_9PROT</name>
<reference evidence="3" key="1">
    <citation type="submission" date="2020-10" db="EMBL/GenBank/DDBJ databases">
        <authorList>
            <person name="Gilroy R."/>
        </authorList>
    </citation>
    <scope>NUCLEOTIDE SEQUENCE</scope>
    <source>
        <strain evidence="3">8207</strain>
    </source>
</reference>
<dbReference type="GO" id="GO:0005737">
    <property type="term" value="C:cytoplasm"/>
    <property type="evidence" value="ECO:0007669"/>
    <property type="project" value="TreeGrafter"/>
</dbReference>
<dbReference type="SMART" id="SM01152">
    <property type="entry name" value="DUF167"/>
    <property type="match status" value="1"/>
</dbReference>
<dbReference type="PANTHER" id="PTHR13420:SF7">
    <property type="entry name" value="UPF0235 PROTEIN C15ORF40"/>
    <property type="match status" value="1"/>
</dbReference>
<dbReference type="NCBIfam" id="TIGR00251">
    <property type="entry name" value="DUF167 family protein"/>
    <property type="match status" value="1"/>
</dbReference>
<evidence type="ECO:0000256" key="2">
    <source>
        <dbReference type="HAMAP-Rule" id="MF_00634"/>
    </source>
</evidence>
<dbReference type="Gene3D" id="3.30.1200.10">
    <property type="entry name" value="YggU-like"/>
    <property type="match status" value="1"/>
</dbReference>
<protein>
    <recommendedName>
        <fullName evidence="2">UPF0235 protein IAC69_00715</fullName>
    </recommendedName>
</protein>
<dbReference type="Pfam" id="PF02594">
    <property type="entry name" value="DUF167"/>
    <property type="match status" value="1"/>
</dbReference>
<dbReference type="EMBL" id="JADINC010000013">
    <property type="protein sequence ID" value="MBO8424986.1"/>
    <property type="molecule type" value="Genomic_DNA"/>
</dbReference>
<dbReference type="HAMAP" id="MF_00634">
    <property type="entry name" value="UPF0235"/>
    <property type="match status" value="1"/>
</dbReference>
<accession>A0A9D9GTY5</accession>
<evidence type="ECO:0000313" key="3">
    <source>
        <dbReference type="EMBL" id="MBO8424986.1"/>
    </source>
</evidence>
<dbReference type="AlphaFoldDB" id="A0A9D9GTY5"/>
<reference evidence="3" key="2">
    <citation type="journal article" date="2021" name="PeerJ">
        <title>Extensive microbial diversity within the chicken gut microbiome revealed by metagenomics and culture.</title>
        <authorList>
            <person name="Gilroy R."/>
            <person name="Ravi A."/>
            <person name="Getino M."/>
            <person name="Pursley I."/>
            <person name="Horton D.L."/>
            <person name="Alikhan N.F."/>
            <person name="Baker D."/>
            <person name="Gharbi K."/>
            <person name="Hall N."/>
            <person name="Watson M."/>
            <person name="Adriaenssens E.M."/>
            <person name="Foster-Nyarko E."/>
            <person name="Jarju S."/>
            <person name="Secka A."/>
            <person name="Antonio M."/>
            <person name="Oren A."/>
            <person name="Chaudhuri R.R."/>
            <person name="La Ragione R."/>
            <person name="Hildebrand F."/>
            <person name="Pallen M.J."/>
        </authorList>
    </citation>
    <scope>NUCLEOTIDE SEQUENCE</scope>
    <source>
        <strain evidence="3">8207</strain>
    </source>
</reference>